<name>A0ABQ5HZE8_9ASTR</name>
<keyword evidence="2" id="KW-1185">Reference proteome</keyword>
<organism evidence="1 2">
    <name type="scientific">Tanacetum coccineum</name>
    <dbReference type="NCBI Taxonomy" id="301880"/>
    <lineage>
        <taxon>Eukaryota</taxon>
        <taxon>Viridiplantae</taxon>
        <taxon>Streptophyta</taxon>
        <taxon>Embryophyta</taxon>
        <taxon>Tracheophyta</taxon>
        <taxon>Spermatophyta</taxon>
        <taxon>Magnoliopsida</taxon>
        <taxon>eudicotyledons</taxon>
        <taxon>Gunneridae</taxon>
        <taxon>Pentapetalae</taxon>
        <taxon>asterids</taxon>
        <taxon>campanulids</taxon>
        <taxon>Asterales</taxon>
        <taxon>Asteraceae</taxon>
        <taxon>Asteroideae</taxon>
        <taxon>Anthemideae</taxon>
        <taxon>Anthemidinae</taxon>
        <taxon>Tanacetum</taxon>
    </lineage>
</organism>
<comment type="caution">
    <text evidence="1">The sequence shown here is derived from an EMBL/GenBank/DDBJ whole genome shotgun (WGS) entry which is preliminary data.</text>
</comment>
<dbReference type="EMBL" id="BQNB010020119">
    <property type="protein sequence ID" value="GJT92543.1"/>
    <property type="molecule type" value="Genomic_DNA"/>
</dbReference>
<reference evidence="1" key="2">
    <citation type="submission" date="2022-01" db="EMBL/GenBank/DDBJ databases">
        <authorList>
            <person name="Yamashiro T."/>
            <person name="Shiraishi A."/>
            <person name="Satake H."/>
            <person name="Nakayama K."/>
        </authorList>
    </citation>
    <scope>NUCLEOTIDE SEQUENCE</scope>
</reference>
<proteinExistence type="predicted"/>
<sequence length="77" mass="9125">MSALRRSDKENRQEILLKMNLPDHMSVLTDPEVHLKMEMEIPRSSRVNSHPLFAPLNVYYQRLFMTNERPTTQLSQL</sequence>
<dbReference type="Proteomes" id="UP001151760">
    <property type="component" value="Unassembled WGS sequence"/>
</dbReference>
<reference evidence="1" key="1">
    <citation type="journal article" date="2022" name="Int. J. Mol. Sci.">
        <title>Draft Genome of Tanacetum Coccineum: Genomic Comparison of Closely Related Tanacetum-Family Plants.</title>
        <authorList>
            <person name="Yamashiro T."/>
            <person name="Shiraishi A."/>
            <person name="Nakayama K."/>
            <person name="Satake H."/>
        </authorList>
    </citation>
    <scope>NUCLEOTIDE SEQUENCE</scope>
</reference>
<evidence type="ECO:0000313" key="2">
    <source>
        <dbReference type="Proteomes" id="UP001151760"/>
    </source>
</evidence>
<gene>
    <name evidence="1" type="ORF">Tco_1081388</name>
</gene>
<evidence type="ECO:0000313" key="1">
    <source>
        <dbReference type="EMBL" id="GJT92543.1"/>
    </source>
</evidence>
<accession>A0ABQ5HZE8</accession>
<protein>
    <submittedName>
        <fullName evidence="1">Uncharacterized protein</fullName>
    </submittedName>
</protein>